<evidence type="ECO:0000256" key="1">
    <source>
        <dbReference type="ARBA" id="ARBA00001971"/>
    </source>
</evidence>
<keyword evidence="5 6" id="KW-0408">Iron</keyword>
<dbReference type="InterPro" id="IPR017972">
    <property type="entry name" value="Cyt_P450_CS"/>
</dbReference>
<evidence type="ECO:0000256" key="2">
    <source>
        <dbReference type="ARBA" id="ARBA00010617"/>
    </source>
</evidence>
<dbReference type="InterPro" id="IPR050182">
    <property type="entry name" value="Cytochrome_P450_fam2"/>
</dbReference>
<dbReference type="PANTHER" id="PTHR24300:SF134">
    <property type="entry name" value="CYTOCHROME P450, FAMILY 2, SUBFAMILY AB, POLYPEPTIDE 2-RELATED"/>
    <property type="match status" value="1"/>
</dbReference>
<evidence type="ECO:0000256" key="6">
    <source>
        <dbReference type="RuleBase" id="RU000461"/>
    </source>
</evidence>
<organism evidence="7 8">
    <name type="scientific">Pogona vitticeps</name>
    <name type="common">central bearded dragon</name>
    <dbReference type="NCBI Taxonomy" id="103695"/>
    <lineage>
        <taxon>Eukaryota</taxon>
        <taxon>Metazoa</taxon>
        <taxon>Chordata</taxon>
        <taxon>Craniata</taxon>
        <taxon>Vertebrata</taxon>
        <taxon>Euteleostomi</taxon>
        <taxon>Lepidosauria</taxon>
        <taxon>Squamata</taxon>
        <taxon>Bifurcata</taxon>
        <taxon>Unidentata</taxon>
        <taxon>Episquamata</taxon>
        <taxon>Toxicofera</taxon>
        <taxon>Iguania</taxon>
        <taxon>Acrodonta</taxon>
        <taxon>Agamidae</taxon>
        <taxon>Amphibolurinae</taxon>
        <taxon>Pogona</taxon>
    </lineage>
</organism>
<evidence type="ECO:0000313" key="7">
    <source>
        <dbReference type="Proteomes" id="UP001652642"/>
    </source>
</evidence>
<dbReference type="Pfam" id="PF00067">
    <property type="entry name" value="p450"/>
    <property type="match status" value="1"/>
</dbReference>
<keyword evidence="6" id="KW-0560">Oxidoreductase</keyword>
<gene>
    <name evidence="8" type="primary">LOC110070934</name>
</gene>
<evidence type="ECO:0000313" key="8">
    <source>
        <dbReference type="RefSeq" id="XP_072852400.1"/>
    </source>
</evidence>
<dbReference type="SUPFAM" id="SSF48264">
    <property type="entry name" value="Cytochrome P450"/>
    <property type="match status" value="1"/>
</dbReference>
<keyword evidence="4 6" id="KW-0479">Metal-binding</keyword>
<evidence type="ECO:0000256" key="3">
    <source>
        <dbReference type="ARBA" id="ARBA00022617"/>
    </source>
</evidence>
<keyword evidence="7" id="KW-1185">Reference proteome</keyword>
<dbReference type="Proteomes" id="UP001652642">
    <property type="component" value="Chromosome 3"/>
</dbReference>
<evidence type="ECO:0000256" key="4">
    <source>
        <dbReference type="ARBA" id="ARBA00022723"/>
    </source>
</evidence>
<keyword evidence="3 6" id="KW-0349">Heme</keyword>
<dbReference type="PROSITE" id="PS00086">
    <property type="entry name" value="CYTOCHROME_P450"/>
    <property type="match status" value="1"/>
</dbReference>
<reference evidence="8" key="1">
    <citation type="submission" date="2025-08" db="UniProtKB">
        <authorList>
            <consortium name="RefSeq"/>
        </authorList>
    </citation>
    <scope>IDENTIFICATION</scope>
</reference>
<dbReference type="InterPro" id="IPR002401">
    <property type="entry name" value="Cyt_P450_E_grp-I"/>
</dbReference>
<dbReference type="InterPro" id="IPR036396">
    <property type="entry name" value="Cyt_P450_sf"/>
</dbReference>
<sequence length="456" mass="52043">MSKENCETFSLYGDCVRKMLAKQYGNIYTLWMGHMPIVVLSGFQAVKEGLMDYPEEFSERPLTPFLEAVGKQKGIIFSNGHTWKQQRRFGLVTLRKLGLGKKGVERQIEEEAQQLAETFARAKGQPGDPSLPIVNCVSNIICALTFGHRFALEDKNFQKLVEAVDSSLKSAGTFFHILYEMFPWLMKHLPGPHQKALSDMKVTLSFARKEIEKHKEQQSLHNPQDFIDFYLLEMEKSKDDPDSAFNEENLAQCIHDFFIAGSETTAVSLRWALLLLTSHPEIQDKVHKELEDVLGSSQLISYRDLKRLPYTNAVIHEMQRVKYVLILGVPRQCAQDVNMRGFLIPKGTLIMANLRSVLLDPEQWETPEEFNPNHFLDEDGHFVARDEYLAFGAGARVCLGEQLARIEVFIFLTSLLRTFRFQLPEGVKELNQDPVPGLSTPPFPYKICAVPRNNSF</sequence>
<accession>A0ABM5G429</accession>
<dbReference type="InterPro" id="IPR001128">
    <property type="entry name" value="Cyt_P450"/>
</dbReference>
<protein>
    <submittedName>
        <fullName evidence="8">Cytochrome P450 2J2-like</fullName>
    </submittedName>
</protein>
<name>A0ABM5G429_9SAUR</name>
<dbReference type="Gene3D" id="1.10.630.10">
    <property type="entry name" value="Cytochrome P450"/>
    <property type="match status" value="1"/>
</dbReference>
<dbReference type="PRINTS" id="PR00463">
    <property type="entry name" value="EP450I"/>
</dbReference>
<keyword evidence="6" id="KW-0503">Monooxygenase</keyword>
<dbReference type="PANTHER" id="PTHR24300">
    <property type="entry name" value="CYTOCHROME P450 508A4-RELATED"/>
    <property type="match status" value="1"/>
</dbReference>
<comment type="similarity">
    <text evidence="2 6">Belongs to the cytochrome P450 family.</text>
</comment>
<dbReference type="GeneID" id="110070934"/>
<comment type="cofactor">
    <cofactor evidence="1">
        <name>heme</name>
        <dbReference type="ChEBI" id="CHEBI:30413"/>
    </cofactor>
</comment>
<proteinExistence type="inferred from homology"/>
<evidence type="ECO:0000256" key="5">
    <source>
        <dbReference type="ARBA" id="ARBA00023004"/>
    </source>
</evidence>
<dbReference type="PRINTS" id="PR00385">
    <property type="entry name" value="P450"/>
</dbReference>
<dbReference type="RefSeq" id="XP_072852400.1">
    <property type="nucleotide sequence ID" value="XM_072996299.1"/>
</dbReference>